<evidence type="ECO:0000313" key="2">
    <source>
        <dbReference type="EMBL" id="QSR25008.1"/>
    </source>
</evidence>
<evidence type="ECO:0000313" key="3">
    <source>
        <dbReference type="Proteomes" id="UP000662818"/>
    </source>
</evidence>
<feature type="transmembrane region" description="Helical" evidence="1">
    <location>
        <begin position="139"/>
        <end position="157"/>
    </location>
</feature>
<keyword evidence="3" id="KW-1185">Reference proteome</keyword>
<reference evidence="2 3" key="1">
    <citation type="submission" date="2017-06" db="EMBL/GenBank/DDBJ databases">
        <title>Complete Genome Sequence of the Soil Carbazole-Degrading Bacterium Nocardioides aromaticivorans IC177.</title>
        <authorList>
            <person name="Vejarano F."/>
            <person name="Suzuki-Minakuchi C."/>
            <person name="Ohtsubo Y."/>
            <person name="Tsuda M."/>
            <person name="Okada K."/>
            <person name="Nojiri H."/>
        </authorList>
    </citation>
    <scope>NUCLEOTIDE SEQUENCE [LARGE SCALE GENOMIC DNA]</scope>
    <source>
        <strain evidence="2 3">IC177</strain>
    </source>
</reference>
<dbReference type="Pfam" id="PF08592">
    <property type="entry name" value="Anthrone_oxy"/>
    <property type="match status" value="1"/>
</dbReference>
<gene>
    <name evidence="2" type="ORF">CFH99_05170</name>
</gene>
<feature type="transmembrane region" description="Helical" evidence="1">
    <location>
        <begin position="55"/>
        <end position="77"/>
    </location>
</feature>
<feature type="transmembrane region" description="Helical" evidence="1">
    <location>
        <begin position="84"/>
        <end position="103"/>
    </location>
</feature>
<keyword evidence="1" id="KW-1133">Transmembrane helix</keyword>
<sequence>MNGVVTGIGQAATIGGTVTTGLVAGLFLAFSTAVMPGLGRADDRTFVVAMQAINVAILNPLFLTLFVAPLGFLAVAALTGPARWWVVAALVLYVANVAITQAGNIPLNDDALMAAGTPDGPAGWDAARSAFEDAWNRLHLVRTLALVASFACCVGALRAG</sequence>
<keyword evidence="1" id="KW-0472">Membrane</keyword>
<feature type="transmembrane region" description="Helical" evidence="1">
    <location>
        <begin position="12"/>
        <end position="35"/>
    </location>
</feature>
<name>A0ABX7PGB4_9ACTN</name>
<dbReference type="EMBL" id="CP022295">
    <property type="protein sequence ID" value="QSR25008.1"/>
    <property type="molecule type" value="Genomic_DNA"/>
</dbReference>
<keyword evidence="1" id="KW-0812">Transmembrane</keyword>
<dbReference type="InterPro" id="IPR013901">
    <property type="entry name" value="Anthrone_oxy"/>
</dbReference>
<protein>
    <recommendedName>
        <fullName evidence="4">DUF1772 domain-containing protein</fullName>
    </recommendedName>
</protein>
<evidence type="ECO:0000256" key="1">
    <source>
        <dbReference type="SAM" id="Phobius"/>
    </source>
</evidence>
<proteinExistence type="predicted"/>
<evidence type="ECO:0008006" key="4">
    <source>
        <dbReference type="Google" id="ProtNLM"/>
    </source>
</evidence>
<accession>A0ABX7PGB4</accession>
<dbReference type="Proteomes" id="UP000662818">
    <property type="component" value="Chromosome"/>
</dbReference>
<dbReference type="RefSeq" id="WP_242530511.1">
    <property type="nucleotide sequence ID" value="NZ_CP022295.1"/>
</dbReference>
<organism evidence="2 3">
    <name type="scientific">Nocardioides aromaticivorans</name>
    <dbReference type="NCBI Taxonomy" id="200618"/>
    <lineage>
        <taxon>Bacteria</taxon>
        <taxon>Bacillati</taxon>
        <taxon>Actinomycetota</taxon>
        <taxon>Actinomycetes</taxon>
        <taxon>Propionibacteriales</taxon>
        <taxon>Nocardioidaceae</taxon>
        <taxon>Nocardioides</taxon>
    </lineage>
</organism>